<comment type="caution">
    <text evidence="1">The sequence shown here is derived from an EMBL/GenBank/DDBJ whole genome shotgun (WGS) entry which is preliminary data.</text>
</comment>
<proteinExistence type="predicted"/>
<name>A0A1Y1QBI3_9GAMM</name>
<accession>A0A1Y1QBI3</accession>
<protein>
    <submittedName>
        <fullName evidence="1">Uncharacterized protein</fullName>
    </submittedName>
</protein>
<reference evidence="1 2" key="1">
    <citation type="submission" date="2017-01" db="EMBL/GenBank/DDBJ databases">
        <title>Novel large sulfur bacteria in the metagenomes of groundwater-fed chemosynthetic microbial mats in the Lake Huron basin.</title>
        <authorList>
            <person name="Sharrar A.M."/>
            <person name="Flood B.E."/>
            <person name="Bailey J.V."/>
            <person name="Jones D.S."/>
            <person name="Biddanda B."/>
            <person name="Ruberg S.A."/>
            <person name="Marcus D.N."/>
            <person name="Dick G.J."/>
        </authorList>
    </citation>
    <scope>NUCLEOTIDE SEQUENCE [LARGE SCALE GENOMIC DNA]</scope>
    <source>
        <strain evidence="1">A8</strain>
    </source>
</reference>
<gene>
    <name evidence="1" type="ORF">BWK73_44980</name>
</gene>
<evidence type="ECO:0000313" key="1">
    <source>
        <dbReference type="EMBL" id="OQX01777.1"/>
    </source>
</evidence>
<sequence>MSPIKTQPTVVFPVDFGTLFEFVDSNTGEAFGVSLATLLQCLCIAEQRYLVPPLEPDWEGQMIPPALRAMAVYSNGYQH</sequence>
<dbReference type="EMBL" id="MTEJ01000545">
    <property type="protein sequence ID" value="OQX01777.1"/>
    <property type="molecule type" value="Genomic_DNA"/>
</dbReference>
<dbReference type="Proteomes" id="UP000192491">
    <property type="component" value="Unassembled WGS sequence"/>
</dbReference>
<organism evidence="1 2">
    <name type="scientific">Thiothrix lacustris</name>
    <dbReference type="NCBI Taxonomy" id="525917"/>
    <lineage>
        <taxon>Bacteria</taxon>
        <taxon>Pseudomonadati</taxon>
        <taxon>Pseudomonadota</taxon>
        <taxon>Gammaproteobacteria</taxon>
        <taxon>Thiotrichales</taxon>
        <taxon>Thiotrichaceae</taxon>
        <taxon>Thiothrix</taxon>
    </lineage>
</organism>
<evidence type="ECO:0000313" key="2">
    <source>
        <dbReference type="Proteomes" id="UP000192491"/>
    </source>
</evidence>
<dbReference type="AlphaFoldDB" id="A0A1Y1QBI3"/>